<feature type="domain" description="Rhodanese" evidence="2">
    <location>
        <begin position="264"/>
        <end position="355"/>
    </location>
</feature>
<dbReference type="GO" id="GO:0046872">
    <property type="term" value="F:metal ion binding"/>
    <property type="evidence" value="ECO:0007669"/>
    <property type="project" value="UniProtKB-KW"/>
</dbReference>
<dbReference type="PANTHER" id="PTHR43084">
    <property type="entry name" value="PERSULFIDE DIOXYGENASE ETHE1"/>
    <property type="match status" value="1"/>
</dbReference>
<dbReference type="Proteomes" id="UP000035068">
    <property type="component" value="Unassembled WGS sequence"/>
</dbReference>
<proteinExistence type="predicted"/>
<dbReference type="Pfam" id="PF00753">
    <property type="entry name" value="Lactamase_B"/>
    <property type="match status" value="1"/>
</dbReference>
<keyword evidence="4" id="KW-1185">Reference proteome</keyword>
<dbReference type="InterPro" id="IPR001279">
    <property type="entry name" value="Metallo-B-lactamas"/>
</dbReference>
<dbReference type="InterPro" id="IPR036873">
    <property type="entry name" value="Rhodanese-like_dom_sf"/>
</dbReference>
<dbReference type="RefSeq" id="WP_040097873.1">
    <property type="nucleotide sequence ID" value="NZ_JWJD01000002.1"/>
</dbReference>
<dbReference type="PANTHER" id="PTHR43084:SF1">
    <property type="entry name" value="PERSULFIDE DIOXYGENASE ETHE1, MITOCHONDRIAL"/>
    <property type="match status" value="1"/>
</dbReference>
<dbReference type="GO" id="GO:0006749">
    <property type="term" value="P:glutathione metabolic process"/>
    <property type="evidence" value="ECO:0007669"/>
    <property type="project" value="InterPro"/>
</dbReference>
<dbReference type="SMART" id="SM00450">
    <property type="entry name" value="RHOD"/>
    <property type="match status" value="2"/>
</dbReference>
<feature type="domain" description="Rhodanese" evidence="2">
    <location>
        <begin position="370"/>
        <end position="458"/>
    </location>
</feature>
<dbReference type="GO" id="GO:0050313">
    <property type="term" value="F:sulfur dioxygenase activity"/>
    <property type="evidence" value="ECO:0007669"/>
    <property type="project" value="InterPro"/>
</dbReference>
<dbReference type="AlphaFoldDB" id="A0A0C2EE30"/>
<dbReference type="CDD" id="cd07724">
    <property type="entry name" value="POD-like_MBL-fold"/>
    <property type="match status" value="1"/>
</dbReference>
<dbReference type="InterPro" id="IPR044528">
    <property type="entry name" value="POD-like_MBL-fold"/>
</dbReference>
<sequence>MLLKHFFVEKIAHSSYILAGSKSCAVIDPQRDVEVYIQAARAQGVKITHILQTHLHADFISGHMDLAARTGAEIYVAKSAKCAFEHVSLVEGDVIELEDMRLQVLESPGHTPEHLSYVVVDTSRSESPVGVFVGDTLFVGDVGRPDLFPDMAQELAAKLYHSLHDKLLKLPDFCEVYPAHGAGSLCGRAMGAKQMSTIGYERKFNEALQIQDKAEFITSLTENMPPAPDHFSRCSDINRKGPRLIDDLPALEELDAKPFKKRLAESDALVLDARSYLAFGSQHIPDSWHLDLNGNFPTFAGWVLPTDKDILLVAEDYQKALEANRWVRRVGVDRIVGYLDAGIPGWAVEGFPSRAVSQISVEDLHARMSDAQAFQLVDVRAPREFDDSHIDGAVNIPVADLRTRSNELDNSLPTWVICSSGNRSSLGASILLQHGFADVANVAGGMTGYSAAGYAKQCRACENPHGSRYHAG</sequence>
<dbReference type="Gene3D" id="3.60.15.10">
    <property type="entry name" value="Ribonuclease Z/Hydroxyacylglutathione hydrolase-like"/>
    <property type="match status" value="1"/>
</dbReference>
<dbReference type="SMART" id="SM00849">
    <property type="entry name" value="Lactamase_B"/>
    <property type="match status" value="1"/>
</dbReference>
<organism evidence="3 4">
    <name type="scientific">Geoalkalibacter ferrihydriticus DSM 17813</name>
    <dbReference type="NCBI Taxonomy" id="1121915"/>
    <lineage>
        <taxon>Bacteria</taxon>
        <taxon>Pseudomonadati</taxon>
        <taxon>Thermodesulfobacteriota</taxon>
        <taxon>Desulfuromonadia</taxon>
        <taxon>Desulfuromonadales</taxon>
        <taxon>Geoalkalibacteraceae</taxon>
        <taxon>Geoalkalibacter</taxon>
    </lineage>
</organism>
<dbReference type="InterPro" id="IPR001763">
    <property type="entry name" value="Rhodanese-like_dom"/>
</dbReference>
<gene>
    <name evidence="3" type="ORF">GFER_07035</name>
</gene>
<evidence type="ECO:0000256" key="1">
    <source>
        <dbReference type="ARBA" id="ARBA00022723"/>
    </source>
</evidence>
<dbReference type="Pfam" id="PF00581">
    <property type="entry name" value="Rhodanese"/>
    <property type="match status" value="2"/>
</dbReference>
<dbReference type="InterPro" id="IPR036866">
    <property type="entry name" value="RibonucZ/Hydroxyglut_hydro"/>
</dbReference>
<name>A0A0C2EE30_9BACT</name>
<dbReference type="FunFam" id="3.60.15.10:FF:000030">
    <property type="entry name" value="Metallo-beta-lactamase family protein"/>
    <property type="match status" value="1"/>
</dbReference>
<dbReference type="InterPro" id="IPR051682">
    <property type="entry name" value="Mito_Persulfide_Diox"/>
</dbReference>
<dbReference type="SUPFAM" id="SSF52821">
    <property type="entry name" value="Rhodanese/Cell cycle control phosphatase"/>
    <property type="match status" value="2"/>
</dbReference>
<comment type="caution">
    <text evidence="3">The sequence shown here is derived from an EMBL/GenBank/DDBJ whole genome shotgun (WGS) entry which is preliminary data.</text>
</comment>
<keyword evidence="1" id="KW-0479">Metal-binding</keyword>
<evidence type="ECO:0000313" key="4">
    <source>
        <dbReference type="Proteomes" id="UP000035068"/>
    </source>
</evidence>
<dbReference type="PROSITE" id="PS50206">
    <property type="entry name" value="RHODANESE_3"/>
    <property type="match status" value="2"/>
</dbReference>
<dbReference type="EMBL" id="JWJD01000002">
    <property type="protein sequence ID" value="KIH76853.1"/>
    <property type="molecule type" value="Genomic_DNA"/>
</dbReference>
<protein>
    <submittedName>
        <fullName evidence="3">Beta-lactamase</fullName>
    </submittedName>
</protein>
<dbReference type="GO" id="GO:0070813">
    <property type="term" value="P:hydrogen sulfide metabolic process"/>
    <property type="evidence" value="ECO:0007669"/>
    <property type="project" value="TreeGrafter"/>
</dbReference>
<accession>A0A0C2EE30</accession>
<dbReference type="SUPFAM" id="SSF56281">
    <property type="entry name" value="Metallo-hydrolase/oxidoreductase"/>
    <property type="match status" value="1"/>
</dbReference>
<evidence type="ECO:0000259" key="2">
    <source>
        <dbReference type="PROSITE" id="PS50206"/>
    </source>
</evidence>
<dbReference type="Gene3D" id="3.40.250.10">
    <property type="entry name" value="Rhodanese-like domain"/>
    <property type="match status" value="2"/>
</dbReference>
<reference evidence="3 4" key="1">
    <citation type="submission" date="2014-12" db="EMBL/GenBank/DDBJ databases">
        <title>Genomes of Geoalkalibacter ferrihydriticus and Geoalkalibacter subterraneus, two haloalkaliphilic metal-reducing members of the Geobacteraceae.</title>
        <authorList>
            <person name="Badalamenti J.P."/>
            <person name="Torres C.I."/>
            <person name="Krajmalnik-Brown R."/>
            <person name="Bond D.R."/>
        </authorList>
    </citation>
    <scope>NUCLEOTIDE SEQUENCE [LARGE SCALE GENOMIC DNA]</scope>
    <source>
        <strain evidence="3 4">DSM 17813</strain>
    </source>
</reference>
<evidence type="ECO:0000313" key="3">
    <source>
        <dbReference type="EMBL" id="KIH76853.1"/>
    </source>
</evidence>